<dbReference type="EMBL" id="JAPFFK010000070">
    <property type="protein sequence ID" value="KAJ6677496.1"/>
    <property type="molecule type" value="Genomic_DNA"/>
</dbReference>
<dbReference type="Proteomes" id="UP001151532">
    <property type="component" value="Unassembled WGS sequence"/>
</dbReference>
<reference evidence="1" key="2">
    <citation type="journal article" date="2023" name="Int. J. Mol. Sci.">
        <title>De Novo Assembly and Annotation of 11 Diverse Shrub Willow (Salix) Genomes Reveals Novel Gene Organization in Sex-Linked Regions.</title>
        <authorList>
            <person name="Hyden B."/>
            <person name="Feng K."/>
            <person name="Yates T.B."/>
            <person name="Jawdy S."/>
            <person name="Cereghino C."/>
            <person name="Smart L.B."/>
            <person name="Muchero W."/>
        </authorList>
    </citation>
    <scope>NUCLEOTIDE SEQUENCE</scope>
    <source>
        <tissue evidence="1">Shoot tip</tissue>
    </source>
</reference>
<protein>
    <submittedName>
        <fullName evidence="1">Uncharacterized protein</fullName>
    </submittedName>
</protein>
<proteinExistence type="predicted"/>
<evidence type="ECO:0000313" key="2">
    <source>
        <dbReference type="Proteomes" id="UP001151532"/>
    </source>
</evidence>
<sequence>MNSEDATTDCEWQLVPKKLASNRQSKSVLGSSAVSVPGSVSVASKGTAVLSAGNDLADQGLMDLGRIAASPILGKGSESLNGKSAGAVLQVSAATDLGLSAASK</sequence>
<organism evidence="1 2">
    <name type="scientific">Salix purpurea</name>
    <name type="common">Purple osier willow</name>
    <dbReference type="NCBI Taxonomy" id="77065"/>
    <lineage>
        <taxon>Eukaryota</taxon>
        <taxon>Viridiplantae</taxon>
        <taxon>Streptophyta</taxon>
        <taxon>Embryophyta</taxon>
        <taxon>Tracheophyta</taxon>
        <taxon>Spermatophyta</taxon>
        <taxon>Magnoliopsida</taxon>
        <taxon>eudicotyledons</taxon>
        <taxon>Gunneridae</taxon>
        <taxon>Pentapetalae</taxon>
        <taxon>rosids</taxon>
        <taxon>fabids</taxon>
        <taxon>Malpighiales</taxon>
        <taxon>Salicaceae</taxon>
        <taxon>Saliceae</taxon>
        <taxon>Salix</taxon>
    </lineage>
</organism>
<keyword evidence="2" id="KW-1185">Reference proteome</keyword>
<comment type="caution">
    <text evidence="1">The sequence shown here is derived from an EMBL/GenBank/DDBJ whole genome shotgun (WGS) entry which is preliminary data.</text>
</comment>
<evidence type="ECO:0000313" key="1">
    <source>
        <dbReference type="EMBL" id="KAJ6677496.1"/>
    </source>
</evidence>
<accession>A0A9Q0NWY7</accession>
<feature type="non-terminal residue" evidence="1">
    <location>
        <position position="104"/>
    </location>
</feature>
<gene>
    <name evidence="1" type="ORF">OIU79_029111</name>
</gene>
<name>A0A9Q0NWY7_SALPP</name>
<dbReference type="AlphaFoldDB" id="A0A9Q0NWY7"/>
<reference evidence="1" key="1">
    <citation type="submission" date="2022-11" db="EMBL/GenBank/DDBJ databases">
        <authorList>
            <person name="Hyden B.L."/>
            <person name="Feng K."/>
            <person name="Yates T."/>
            <person name="Jawdy S."/>
            <person name="Smart L.B."/>
            <person name="Muchero W."/>
        </authorList>
    </citation>
    <scope>NUCLEOTIDE SEQUENCE</scope>
    <source>
        <tissue evidence="1">Shoot tip</tissue>
    </source>
</reference>